<evidence type="ECO:0000313" key="1">
    <source>
        <dbReference type="EMBL" id="CAE7354953.1"/>
    </source>
</evidence>
<comment type="caution">
    <text evidence="1">The sequence shown here is derived from an EMBL/GenBank/DDBJ whole genome shotgun (WGS) entry which is preliminary data.</text>
</comment>
<feature type="non-terminal residue" evidence="1">
    <location>
        <position position="1"/>
    </location>
</feature>
<protein>
    <submittedName>
        <fullName evidence="1">Uncharacterized protein</fullName>
    </submittedName>
</protein>
<dbReference type="EMBL" id="CAJNJA010015020">
    <property type="protein sequence ID" value="CAE7354953.1"/>
    <property type="molecule type" value="Genomic_DNA"/>
</dbReference>
<dbReference type="AlphaFoldDB" id="A0A812PM29"/>
<organism evidence="1 2">
    <name type="scientific">Symbiodinium necroappetens</name>
    <dbReference type="NCBI Taxonomy" id="1628268"/>
    <lineage>
        <taxon>Eukaryota</taxon>
        <taxon>Sar</taxon>
        <taxon>Alveolata</taxon>
        <taxon>Dinophyceae</taxon>
        <taxon>Suessiales</taxon>
        <taxon>Symbiodiniaceae</taxon>
        <taxon>Symbiodinium</taxon>
    </lineage>
</organism>
<accession>A0A812PM29</accession>
<proteinExistence type="predicted"/>
<gene>
    <name evidence="1" type="ORF">SNEC2469_LOCUS9271</name>
</gene>
<evidence type="ECO:0000313" key="2">
    <source>
        <dbReference type="Proteomes" id="UP000601435"/>
    </source>
</evidence>
<name>A0A812PM29_9DINO</name>
<feature type="non-terminal residue" evidence="1">
    <location>
        <position position="85"/>
    </location>
</feature>
<reference evidence="1" key="1">
    <citation type="submission" date="2021-02" db="EMBL/GenBank/DDBJ databases">
        <authorList>
            <person name="Dougan E. K."/>
            <person name="Rhodes N."/>
            <person name="Thang M."/>
            <person name="Chan C."/>
        </authorList>
    </citation>
    <scope>NUCLEOTIDE SEQUENCE</scope>
</reference>
<keyword evidence="2" id="KW-1185">Reference proteome</keyword>
<sequence length="85" mass="8787">VAGLYCGPAAAPSAEAKGDGRGRGCCSGRRADWASADPCGSCCAGLRPRPSEGGLLLGPFCPLRRLGSNCGLEPHARQDRRVHRP</sequence>
<dbReference type="Proteomes" id="UP000601435">
    <property type="component" value="Unassembled WGS sequence"/>
</dbReference>